<dbReference type="AlphaFoldDB" id="A0A9N7YLG8"/>
<feature type="region of interest" description="Disordered" evidence="1">
    <location>
        <begin position="33"/>
        <end position="128"/>
    </location>
</feature>
<keyword evidence="3" id="KW-1185">Reference proteome</keyword>
<accession>A0A9N7YLG8</accession>
<feature type="region of interest" description="Disordered" evidence="1">
    <location>
        <begin position="224"/>
        <end position="260"/>
    </location>
</feature>
<proteinExistence type="predicted"/>
<feature type="compositionally biased region" description="Basic and acidic residues" evidence="1">
    <location>
        <begin position="48"/>
        <end position="77"/>
    </location>
</feature>
<gene>
    <name evidence="2" type="ORF">PLEPLA_LOCUS17686</name>
</gene>
<sequence length="260" mass="28477">MFIKHFVQTVGGSSNTSSGRLRSQEFFRFLVPSPTSPASVEHVTSPVSDERRCTELNPETNHEEPAQEQRTCSHPEPSEEEEEEQQGVVEGGGKDDRGKRKSSDVSLKRLPAPQRGKPRPSGGILPELPVDPSCDVFLSRELLPLETALHQGNVKVEQQLMELKRPAWRPANPVAPLQQQLKAPYRFSLSVVTLQSLNYFIKRHQSAPSRALCNYRGPLPATDFSQGGGGCEVRAADAKASPKPSELPEPPSGAMSHGTL</sequence>
<comment type="caution">
    <text evidence="2">The sequence shown here is derived from an EMBL/GenBank/DDBJ whole genome shotgun (WGS) entry which is preliminary data.</text>
</comment>
<name>A0A9N7YLG8_PLEPL</name>
<protein>
    <submittedName>
        <fullName evidence="2">Uncharacterized protein</fullName>
    </submittedName>
</protein>
<reference evidence="2" key="1">
    <citation type="submission" date="2020-03" db="EMBL/GenBank/DDBJ databases">
        <authorList>
            <person name="Weist P."/>
        </authorList>
    </citation>
    <scope>NUCLEOTIDE SEQUENCE</scope>
</reference>
<organism evidence="2 3">
    <name type="scientific">Pleuronectes platessa</name>
    <name type="common">European plaice</name>
    <dbReference type="NCBI Taxonomy" id="8262"/>
    <lineage>
        <taxon>Eukaryota</taxon>
        <taxon>Metazoa</taxon>
        <taxon>Chordata</taxon>
        <taxon>Craniata</taxon>
        <taxon>Vertebrata</taxon>
        <taxon>Euteleostomi</taxon>
        <taxon>Actinopterygii</taxon>
        <taxon>Neopterygii</taxon>
        <taxon>Teleostei</taxon>
        <taxon>Neoteleostei</taxon>
        <taxon>Acanthomorphata</taxon>
        <taxon>Carangaria</taxon>
        <taxon>Pleuronectiformes</taxon>
        <taxon>Pleuronectoidei</taxon>
        <taxon>Pleuronectidae</taxon>
        <taxon>Pleuronectes</taxon>
    </lineage>
</organism>
<feature type="compositionally biased region" description="Basic and acidic residues" evidence="1">
    <location>
        <begin position="92"/>
        <end position="107"/>
    </location>
</feature>
<dbReference type="Proteomes" id="UP001153269">
    <property type="component" value="Unassembled WGS sequence"/>
</dbReference>
<evidence type="ECO:0000256" key="1">
    <source>
        <dbReference type="SAM" id="MobiDB-lite"/>
    </source>
</evidence>
<evidence type="ECO:0000313" key="3">
    <source>
        <dbReference type="Proteomes" id="UP001153269"/>
    </source>
</evidence>
<evidence type="ECO:0000313" key="2">
    <source>
        <dbReference type="EMBL" id="CAB1429706.1"/>
    </source>
</evidence>
<dbReference type="EMBL" id="CADEAL010001162">
    <property type="protein sequence ID" value="CAB1429706.1"/>
    <property type="molecule type" value="Genomic_DNA"/>
</dbReference>